<dbReference type="PANTHER" id="PTHR30349">
    <property type="entry name" value="PHAGE INTEGRASE-RELATED"/>
    <property type="match status" value="1"/>
</dbReference>
<dbReference type="GO" id="GO:0006310">
    <property type="term" value="P:DNA recombination"/>
    <property type="evidence" value="ECO:0007669"/>
    <property type="project" value="UniProtKB-KW"/>
</dbReference>
<dbReference type="InterPro" id="IPR011010">
    <property type="entry name" value="DNA_brk_join_enz"/>
</dbReference>
<dbReference type="PROSITE" id="PS51898">
    <property type="entry name" value="TYR_RECOMBINASE"/>
    <property type="match status" value="1"/>
</dbReference>
<keyword evidence="3" id="KW-0238">DNA-binding</keyword>
<feature type="domain" description="Tyr recombinase" evidence="5">
    <location>
        <begin position="196"/>
        <end position="394"/>
    </location>
</feature>
<dbReference type="InterPro" id="IPR010998">
    <property type="entry name" value="Integrase_recombinase_N"/>
</dbReference>
<dbReference type="PATRIC" id="fig|1231377.3.peg.910"/>
<dbReference type="InterPro" id="IPR050090">
    <property type="entry name" value="Tyrosine_recombinase_XerCD"/>
</dbReference>
<gene>
    <name evidence="6" type="ORF">C426_0909</name>
</gene>
<accession>K2PN06</accession>
<dbReference type="eggNOG" id="COG0582">
    <property type="taxonomic scope" value="Bacteria"/>
</dbReference>
<proteinExistence type="inferred from homology"/>
<protein>
    <submittedName>
        <fullName evidence="6">Phage integrase</fullName>
    </submittedName>
</protein>
<dbReference type="CDD" id="cd01189">
    <property type="entry name" value="INT_ICEBs1_C_like"/>
    <property type="match status" value="1"/>
</dbReference>
<comment type="similarity">
    <text evidence="1">Belongs to the 'phage' integrase family.</text>
</comment>
<dbReference type="GO" id="GO:0015074">
    <property type="term" value="P:DNA integration"/>
    <property type="evidence" value="ECO:0007669"/>
    <property type="project" value="UniProtKB-KW"/>
</dbReference>
<name>K2PN06_9LACT</name>
<evidence type="ECO:0000256" key="2">
    <source>
        <dbReference type="ARBA" id="ARBA00022908"/>
    </source>
</evidence>
<keyword evidence="2" id="KW-0229">DNA integration</keyword>
<dbReference type="Proteomes" id="UP000006787">
    <property type="component" value="Unassembled WGS sequence"/>
</dbReference>
<dbReference type="Gene3D" id="1.10.443.10">
    <property type="entry name" value="Intergrase catalytic core"/>
    <property type="match status" value="1"/>
</dbReference>
<evidence type="ECO:0000256" key="3">
    <source>
        <dbReference type="ARBA" id="ARBA00023125"/>
    </source>
</evidence>
<dbReference type="GO" id="GO:0003677">
    <property type="term" value="F:DNA binding"/>
    <property type="evidence" value="ECO:0007669"/>
    <property type="project" value="UniProtKB-KW"/>
</dbReference>
<evidence type="ECO:0000259" key="5">
    <source>
        <dbReference type="PROSITE" id="PS51898"/>
    </source>
</evidence>
<dbReference type="PANTHER" id="PTHR30349:SF64">
    <property type="entry name" value="PROPHAGE INTEGRASE INTD-RELATED"/>
    <property type="match status" value="1"/>
</dbReference>
<dbReference type="SUPFAM" id="SSF56349">
    <property type="entry name" value="DNA breaking-rejoining enzymes"/>
    <property type="match status" value="1"/>
</dbReference>
<sequence length="403" mass="46417">MNKKIQKNKELKKVKKADGSTVLVGQVYLGIDSITKKRRNTTIRASTVKQWKLKAQQAKKEFQDNGCTTFKESHSLEMFDELVEDWLKIYSSTIRTNTLLATKGYLRHYIMPAFSKIKIVDISPRMISGVVKRWAINADTAIIKNGRREKGKGKDYVNALNILRKLFDHAFDLNIIDTNPAIGIKVPRPKKREVAKKLKYFNNEQLKIWFSYLESLELNNKNLLEINLYMLLLDTGIRIGEALALNWSDIDFKNKKITISKTVVYAKLQNNTKSSKSRDIFITDKTIQRLNNWKKVQYSISNTISINDKRLLFPNHNATYARNGVFYNRLKNHFEKAGLPNIGLHGFRHTHATLLLNNGADYKEIQDRLGHSSISITMDTYSHLSQNKAMETAELFSKTVESL</sequence>
<dbReference type="InterPro" id="IPR002104">
    <property type="entry name" value="Integrase_catalytic"/>
</dbReference>
<dbReference type="Pfam" id="PF00589">
    <property type="entry name" value="Phage_integrase"/>
    <property type="match status" value="1"/>
</dbReference>
<comment type="caution">
    <text evidence="6">The sequence shown here is derived from an EMBL/GenBank/DDBJ whole genome shotgun (WGS) entry which is preliminary data.</text>
</comment>
<dbReference type="Gene3D" id="1.10.150.130">
    <property type="match status" value="1"/>
</dbReference>
<evidence type="ECO:0000313" key="6">
    <source>
        <dbReference type="EMBL" id="EKF51584.1"/>
    </source>
</evidence>
<evidence type="ECO:0000256" key="4">
    <source>
        <dbReference type="ARBA" id="ARBA00023172"/>
    </source>
</evidence>
<evidence type="ECO:0000313" key="7">
    <source>
        <dbReference type="Proteomes" id="UP000006787"/>
    </source>
</evidence>
<dbReference type="Pfam" id="PF14659">
    <property type="entry name" value="Phage_int_SAM_3"/>
    <property type="match status" value="1"/>
</dbReference>
<dbReference type="EMBL" id="AMQS01000012">
    <property type="protein sequence ID" value="EKF51584.1"/>
    <property type="molecule type" value="Genomic_DNA"/>
</dbReference>
<evidence type="ECO:0000256" key="1">
    <source>
        <dbReference type="ARBA" id="ARBA00008857"/>
    </source>
</evidence>
<dbReference type="InterPro" id="IPR004107">
    <property type="entry name" value="Integrase_SAM-like_N"/>
</dbReference>
<organism evidence="6 7">
    <name type="scientific">Lactococcus garvieae DCC43</name>
    <dbReference type="NCBI Taxonomy" id="1231377"/>
    <lineage>
        <taxon>Bacteria</taxon>
        <taxon>Bacillati</taxon>
        <taxon>Bacillota</taxon>
        <taxon>Bacilli</taxon>
        <taxon>Lactobacillales</taxon>
        <taxon>Streptococcaceae</taxon>
        <taxon>Lactococcus</taxon>
    </lineage>
</organism>
<dbReference type="RefSeq" id="WP_003135328.1">
    <property type="nucleotide sequence ID" value="NZ_AMQS01000012.1"/>
</dbReference>
<dbReference type="InterPro" id="IPR013762">
    <property type="entry name" value="Integrase-like_cat_sf"/>
</dbReference>
<dbReference type="AlphaFoldDB" id="K2PN06"/>
<keyword evidence="4" id="KW-0233">DNA recombination</keyword>
<reference evidence="6 7" key="1">
    <citation type="journal article" date="2012" name="J. Bacteriol.">
        <title>Genome Sequence of the Bacteriocin-Producing Strain Lactococcus garvieae DCC43.</title>
        <authorList>
            <person name="Gabrielsen C."/>
            <person name="Brede D.A."/>
            <person name="Hernandez P.E."/>
            <person name="Nes I.F."/>
            <person name="Diep D.B."/>
        </authorList>
    </citation>
    <scope>NUCLEOTIDE SEQUENCE [LARGE SCALE GENOMIC DNA]</scope>
    <source>
        <strain evidence="6 7">DCC43</strain>
    </source>
</reference>